<evidence type="ECO:0000313" key="4">
    <source>
        <dbReference type="Proteomes" id="UP000030754"/>
    </source>
</evidence>
<keyword evidence="4" id="KW-1185">Reference proteome</keyword>
<dbReference type="Proteomes" id="UP000030754">
    <property type="component" value="Unassembled WGS sequence"/>
</dbReference>
<name>U6N3B6_9EIME</name>
<evidence type="ECO:0000256" key="1">
    <source>
        <dbReference type="SAM" id="MobiDB-lite"/>
    </source>
</evidence>
<sequence>MVPVIALDRNRRASEQHSETLNSVHSEPHYGVSQDPTVLFFPLSGRDTAIPPVHSGQTGRRSPTRLRNRQFLVSLAATISVFSALVLWVICKAPHNREQQSGAIRRRLSANKSEPDEELSLIAEQCASLEADMGIILPLSGTHSDIERGRKVAEIASMLREAAADHEHVHASAPSLKEASTWTLFRSTEAMTASEGAAGSQSNCQLKEGDNAPLHTDTLMPSVEADASNEHLSPLQHSSWPLTHPMFLFDQNKVQHGSYPSRIDGEPSTSALATVPFYEAGQVKGPSDITNHPFVRLPVLEPNIFIRRFQSESLFSRMWTNVSTWSHFLTLRRLFAKSILNQEDTDTLVRTVEGLVDVIWTQMQNRTMPIRPSLAVAALGHAFLAFDYIVCTVQLLGDAMQVPLWWGKFISAFDISYDHQRGRKRQLRPGLNAQFAHRLLNALNIYKTGTRPNVEEVVELKRLLFCFPHSPRPFRASQYNPWREDELRFMKYGH</sequence>
<evidence type="ECO:0000313" key="3">
    <source>
        <dbReference type="EMBL" id="CDJ68435.1"/>
    </source>
</evidence>
<accession>U6N3B6</accession>
<proteinExistence type="predicted"/>
<protein>
    <recommendedName>
        <fullName evidence="5">Transmembrane protein</fullName>
    </recommendedName>
</protein>
<dbReference type="EMBL" id="HG725542">
    <property type="protein sequence ID" value="CDJ68435.1"/>
    <property type="molecule type" value="Genomic_DNA"/>
</dbReference>
<dbReference type="GeneID" id="25475366"/>
<feature type="compositionally biased region" description="Basic and acidic residues" evidence="1">
    <location>
        <begin position="8"/>
        <end position="18"/>
    </location>
</feature>
<organism evidence="3 4">
    <name type="scientific">Eimeria necatrix</name>
    <dbReference type="NCBI Taxonomy" id="51315"/>
    <lineage>
        <taxon>Eukaryota</taxon>
        <taxon>Sar</taxon>
        <taxon>Alveolata</taxon>
        <taxon>Apicomplexa</taxon>
        <taxon>Conoidasida</taxon>
        <taxon>Coccidia</taxon>
        <taxon>Eucoccidiorida</taxon>
        <taxon>Eimeriorina</taxon>
        <taxon>Eimeriidae</taxon>
        <taxon>Eimeria</taxon>
    </lineage>
</organism>
<keyword evidence="2" id="KW-1133">Transmembrane helix</keyword>
<reference evidence="3" key="2">
    <citation type="submission" date="2013-10" db="EMBL/GenBank/DDBJ databases">
        <authorList>
            <person name="Aslett M."/>
        </authorList>
    </citation>
    <scope>NUCLEOTIDE SEQUENCE [LARGE SCALE GENOMIC DNA]</scope>
    <source>
        <strain evidence="3">Houghton</strain>
    </source>
</reference>
<keyword evidence="2" id="KW-0812">Transmembrane</keyword>
<gene>
    <name evidence="3" type="ORF">ENH_00052190</name>
</gene>
<dbReference type="OrthoDB" id="347609at2759"/>
<dbReference type="RefSeq" id="XP_013436902.1">
    <property type="nucleotide sequence ID" value="XM_013581448.1"/>
</dbReference>
<keyword evidence="2" id="KW-0472">Membrane</keyword>
<reference evidence="3" key="1">
    <citation type="submission" date="2013-10" db="EMBL/GenBank/DDBJ databases">
        <title>Genomic analysis of the causative agents of coccidiosis in chickens.</title>
        <authorList>
            <person name="Reid A.J."/>
            <person name="Blake D."/>
            <person name="Billington K."/>
            <person name="Browne H."/>
            <person name="Dunn M."/>
            <person name="Hung S."/>
            <person name="Kawahara F."/>
            <person name="Miranda-Saavedra D."/>
            <person name="Mourier T."/>
            <person name="Nagra H."/>
            <person name="Otto T.D."/>
            <person name="Rawlings N."/>
            <person name="Sanchez A."/>
            <person name="Sanders M."/>
            <person name="Subramaniam C."/>
            <person name="Tay Y."/>
            <person name="Dear P."/>
            <person name="Doerig C."/>
            <person name="Gruber A."/>
            <person name="Parkinson J."/>
            <person name="Shirley M."/>
            <person name="Wan K.L."/>
            <person name="Berriman M."/>
            <person name="Tomley F."/>
            <person name="Pain A."/>
        </authorList>
    </citation>
    <scope>NUCLEOTIDE SEQUENCE [LARGE SCALE GENOMIC DNA]</scope>
    <source>
        <strain evidence="3">Houghton</strain>
    </source>
</reference>
<dbReference type="AlphaFoldDB" id="U6N3B6"/>
<feature type="transmembrane region" description="Helical" evidence="2">
    <location>
        <begin position="71"/>
        <end position="90"/>
    </location>
</feature>
<feature type="region of interest" description="Disordered" evidence="1">
    <location>
        <begin position="8"/>
        <end position="28"/>
    </location>
</feature>
<evidence type="ECO:0000256" key="2">
    <source>
        <dbReference type="SAM" id="Phobius"/>
    </source>
</evidence>
<evidence type="ECO:0008006" key="5">
    <source>
        <dbReference type="Google" id="ProtNLM"/>
    </source>
</evidence>
<dbReference type="VEuPathDB" id="ToxoDB:ENH_00052190"/>